<evidence type="ECO:0000313" key="3">
    <source>
        <dbReference type="Proteomes" id="UP000028999"/>
    </source>
</evidence>
<dbReference type="EMBL" id="HG994355">
    <property type="protein sequence ID" value="CAF2154728.1"/>
    <property type="molecule type" value="Genomic_DNA"/>
</dbReference>
<accession>A0A078HB56</accession>
<dbReference type="AlphaFoldDB" id="A0A078HB56"/>
<keyword evidence="3" id="KW-1185">Reference proteome</keyword>
<reference evidence="1" key="3">
    <citation type="submission" date="2021-01" db="EMBL/GenBank/DDBJ databases">
        <authorList>
            <consortium name="Genoscope - CEA"/>
            <person name="William W."/>
        </authorList>
    </citation>
    <scope>NUCLEOTIDE SEQUENCE</scope>
</reference>
<evidence type="ECO:0000313" key="1">
    <source>
        <dbReference type="EMBL" id="CAF2154728.1"/>
    </source>
</evidence>
<dbReference type="EMBL" id="LK032344">
    <property type="protein sequence ID" value="CDY34956.1"/>
    <property type="molecule type" value="Genomic_DNA"/>
</dbReference>
<sequence>MSMAKIASTMVSLSPSLRAQLLRPRCRRCEVSSTGGHCSSSRLVNIDFSTSQAHDLSISKSCSMACLCCVIADSPLS</sequence>
<evidence type="ECO:0000313" key="2">
    <source>
        <dbReference type="EMBL" id="CDY34956.1"/>
    </source>
</evidence>
<protein>
    <submittedName>
        <fullName evidence="1">(rape) hypothetical protein</fullName>
    </submittedName>
    <submittedName>
        <fullName evidence="2">BnaA01g27780D protein</fullName>
    </submittedName>
</protein>
<reference evidence="2 3" key="1">
    <citation type="journal article" date="2014" name="Science">
        <title>Plant genetics. Early allopolyploid evolution in the post-Neolithic Brassica napus oilseed genome.</title>
        <authorList>
            <person name="Chalhoub B."/>
            <person name="Denoeud F."/>
            <person name="Liu S."/>
            <person name="Parkin I.A."/>
            <person name="Tang H."/>
            <person name="Wang X."/>
            <person name="Chiquet J."/>
            <person name="Belcram H."/>
            <person name="Tong C."/>
            <person name="Samans B."/>
            <person name="Correa M."/>
            <person name="Da Silva C."/>
            <person name="Just J."/>
            <person name="Falentin C."/>
            <person name="Koh C.S."/>
            <person name="Le Clainche I."/>
            <person name="Bernard M."/>
            <person name="Bento P."/>
            <person name="Noel B."/>
            <person name="Labadie K."/>
            <person name="Alberti A."/>
            <person name="Charles M."/>
            <person name="Arnaud D."/>
            <person name="Guo H."/>
            <person name="Daviaud C."/>
            <person name="Alamery S."/>
            <person name="Jabbari K."/>
            <person name="Zhao M."/>
            <person name="Edger P.P."/>
            <person name="Chelaifa H."/>
            <person name="Tack D."/>
            <person name="Lassalle G."/>
            <person name="Mestiri I."/>
            <person name="Schnel N."/>
            <person name="Le Paslier M.C."/>
            <person name="Fan G."/>
            <person name="Renault V."/>
            <person name="Bayer P.E."/>
            <person name="Golicz A.A."/>
            <person name="Manoli S."/>
            <person name="Lee T.H."/>
            <person name="Thi V.H."/>
            <person name="Chalabi S."/>
            <person name="Hu Q."/>
            <person name="Fan C."/>
            <person name="Tollenaere R."/>
            <person name="Lu Y."/>
            <person name="Battail C."/>
            <person name="Shen J."/>
            <person name="Sidebottom C.H."/>
            <person name="Wang X."/>
            <person name="Canaguier A."/>
            <person name="Chauveau A."/>
            <person name="Berard A."/>
            <person name="Deniot G."/>
            <person name="Guan M."/>
            <person name="Liu Z."/>
            <person name="Sun F."/>
            <person name="Lim Y.P."/>
            <person name="Lyons E."/>
            <person name="Town C.D."/>
            <person name="Bancroft I."/>
            <person name="Wang X."/>
            <person name="Meng J."/>
            <person name="Ma J."/>
            <person name="Pires J.C."/>
            <person name="King G.J."/>
            <person name="Brunel D."/>
            <person name="Delourme R."/>
            <person name="Renard M."/>
            <person name="Aury J.M."/>
            <person name="Adams K.L."/>
            <person name="Batley J."/>
            <person name="Snowdon R.J."/>
            <person name="Tost J."/>
            <person name="Edwards D."/>
            <person name="Zhou Y."/>
            <person name="Hua W."/>
            <person name="Sharpe A.G."/>
            <person name="Paterson A.H."/>
            <person name="Guan C."/>
            <person name="Wincker P."/>
        </authorList>
    </citation>
    <scope>NUCLEOTIDE SEQUENCE [LARGE SCALE GENOMIC DNA]</scope>
    <source>
        <strain evidence="3">cv. Darmor-bzh</strain>
    </source>
</reference>
<dbReference type="PaxDb" id="3708-A0A078HB56"/>
<dbReference type="Gramene" id="CDY34956">
    <property type="protein sequence ID" value="CDY34956"/>
    <property type="gene ID" value="GSBRNA2T00057541001"/>
</dbReference>
<dbReference type="OMA" id="CLCCVIA"/>
<proteinExistence type="predicted"/>
<organism evidence="2 3">
    <name type="scientific">Brassica napus</name>
    <name type="common">Rape</name>
    <dbReference type="NCBI Taxonomy" id="3708"/>
    <lineage>
        <taxon>Eukaryota</taxon>
        <taxon>Viridiplantae</taxon>
        <taxon>Streptophyta</taxon>
        <taxon>Embryophyta</taxon>
        <taxon>Tracheophyta</taxon>
        <taxon>Spermatophyta</taxon>
        <taxon>Magnoliopsida</taxon>
        <taxon>eudicotyledons</taxon>
        <taxon>Gunneridae</taxon>
        <taxon>Pentapetalae</taxon>
        <taxon>rosids</taxon>
        <taxon>malvids</taxon>
        <taxon>Brassicales</taxon>
        <taxon>Brassicaceae</taxon>
        <taxon>Brassiceae</taxon>
        <taxon>Brassica</taxon>
    </lineage>
</organism>
<gene>
    <name evidence="2" type="primary">BnaA01g27780D</name>
    <name evidence="1" type="ORF">DARMORV10_A01P37750.1</name>
    <name evidence="2" type="ORF">GSBRNA2T00057541001</name>
</gene>
<dbReference type="Proteomes" id="UP000028999">
    <property type="component" value="Unassembled WGS sequence"/>
</dbReference>
<reference evidence="2" key="2">
    <citation type="submission" date="2014-06" db="EMBL/GenBank/DDBJ databases">
        <authorList>
            <person name="Genoscope - CEA"/>
        </authorList>
    </citation>
    <scope>NUCLEOTIDE SEQUENCE</scope>
</reference>
<name>A0A078HB56_BRANA</name>
<dbReference type="Proteomes" id="UP001295469">
    <property type="component" value="Chromosome A01"/>
</dbReference>